<dbReference type="Proteomes" id="UP000446768">
    <property type="component" value="Unassembled WGS sequence"/>
</dbReference>
<evidence type="ECO:0000313" key="2">
    <source>
        <dbReference type="Proteomes" id="UP000446768"/>
    </source>
</evidence>
<reference evidence="1 2" key="1">
    <citation type="submission" date="2019-11" db="EMBL/GenBank/DDBJ databases">
        <title>Novel species isolated from a subtropical stream in China.</title>
        <authorList>
            <person name="Lu H."/>
        </authorList>
    </citation>
    <scope>NUCLEOTIDE SEQUENCE [LARGE SCALE GENOMIC DNA]</scope>
    <source>
        <strain evidence="1 2">FT92W</strain>
    </source>
</reference>
<dbReference type="Gene3D" id="1.10.3210.10">
    <property type="entry name" value="Hypothetical protein af1432"/>
    <property type="match status" value="1"/>
</dbReference>
<gene>
    <name evidence="1" type="ORF">GJ700_17625</name>
</gene>
<dbReference type="EMBL" id="WKJJ01000010">
    <property type="protein sequence ID" value="MRV73536.1"/>
    <property type="molecule type" value="Genomic_DNA"/>
</dbReference>
<dbReference type="AlphaFoldDB" id="A0A7X2IP67"/>
<dbReference type="GO" id="GO:0008893">
    <property type="term" value="F:guanosine-3',5'-bis(diphosphate) 3'-diphosphatase activity"/>
    <property type="evidence" value="ECO:0007669"/>
    <property type="project" value="TreeGrafter"/>
</dbReference>
<accession>A0A7X2IP67</accession>
<protein>
    <submittedName>
        <fullName evidence="1">HD domain-containing protein</fullName>
    </submittedName>
</protein>
<dbReference type="PANTHER" id="PTHR46246">
    <property type="entry name" value="GUANOSINE-3',5'-BIS(DIPHOSPHATE) 3'-PYROPHOSPHOHYDROLASE MESH1"/>
    <property type="match status" value="1"/>
</dbReference>
<organism evidence="1 2">
    <name type="scientific">Pseudoduganella rivuli</name>
    <dbReference type="NCBI Taxonomy" id="2666085"/>
    <lineage>
        <taxon>Bacteria</taxon>
        <taxon>Pseudomonadati</taxon>
        <taxon>Pseudomonadota</taxon>
        <taxon>Betaproteobacteria</taxon>
        <taxon>Burkholderiales</taxon>
        <taxon>Oxalobacteraceae</taxon>
        <taxon>Telluria group</taxon>
        <taxon>Pseudoduganella</taxon>
    </lineage>
</organism>
<dbReference type="Pfam" id="PF13328">
    <property type="entry name" value="HD_4"/>
    <property type="match status" value="1"/>
</dbReference>
<proteinExistence type="predicted"/>
<dbReference type="PANTHER" id="PTHR46246:SF1">
    <property type="entry name" value="GUANOSINE-3',5'-BIS(DIPHOSPHATE) 3'-PYROPHOSPHOHYDROLASE MESH1"/>
    <property type="match status" value="1"/>
</dbReference>
<comment type="caution">
    <text evidence="1">The sequence shown here is derived from an EMBL/GenBank/DDBJ whole genome shotgun (WGS) entry which is preliminary data.</text>
</comment>
<dbReference type="SUPFAM" id="SSF109604">
    <property type="entry name" value="HD-domain/PDEase-like"/>
    <property type="match status" value="1"/>
</dbReference>
<evidence type="ECO:0000313" key="1">
    <source>
        <dbReference type="EMBL" id="MRV73536.1"/>
    </source>
</evidence>
<sequence length="143" mass="15564">MMSTVERALAIAREAHHGQVDKAGAPYLGHPVRVAQACVSADAKMVALLHDVVEDCDGWSFERLRAEGFSETVIAGIESVTKRDGEAYDDFVRRAAGNALGREVKLADLADNMDLSRIAQPTQKDIDRIAKYRRATALLQSPG</sequence>
<dbReference type="InterPro" id="IPR052194">
    <property type="entry name" value="MESH1"/>
</dbReference>
<dbReference type="RefSeq" id="WP_154376178.1">
    <property type="nucleotide sequence ID" value="NZ_WKJJ01000010.1"/>
</dbReference>
<name>A0A7X2IP67_9BURK</name>
<keyword evidence="2" id="KW-1185">Reference proteome</keyword>